<evidence type="ECO:0000313" key="2">
    <source>
        <dbReference type="EMBL" id="KAF9486710.1"/>
    </source>
</evidence>
<accession>A0A9P5ZGJ9</accession>
<dbReference type="AlphaFoldDB" id="A0A9P5ZGJ9"/>
<dbReference type="OrthoDB" id="2990787at2759"/>
<proteinExistence type="predicted"/>
<gene>
    <name evidence="2" type="ORF">BDN71DRAFT_918097</name>
</gene>
<name>A0A9P5ZGJ9_PLEER</name>
<keyword evidence="3" id="KW-1185">Reference proteome</keyword>
<evidence type="ECO:0000313" key="3">
    <source>
        <dbReference type="Proteomes" id="UP000807025"/>
    </source>
</evidence>
<dbReference type="Proteomes" id="UP000807025">
    <property type="component" value="Unassembled WGS sequence"/>
</dbReference>
<sequence length="191" mass="21635">MTHSAAITSHKRSTYRKSRSRKGRPYISKATRMTSLPIHLTELAAHLLPTSELYEQALRSSDALDESEVALFNGDPPYVLAPHDEADSEAEASYTLKMVDVASGRRARLEMAYQEEVGTRADTFDSPSGFRQFIEQELMKELNDWEGLAEALGTYTASRRHVAMAHVQLEWRARRVSYLFNLALEVREGDE</sequence>
<comment type="caution">
    <text evidence="2">The sequence shown here is derived from an EMBL/GenBank/DDBJ whole genome shotgun (WGS) entry which is preliminary data.</text>
</comment>
<reference evidence="2" key="1">
    <citation type="submission" date="2020-11" db="EMBL/GenBank/DDBJ databases">
        <authorList>
            <consortium name="DOE Joint Genome Institute"/>
            <person name="Ahrendt S."/>
            <person name="Riley R."/>
            <person name="Andreopoulos W."/>
            <person name="Labutti K."/>
            <person name="Pangilinan J."/>
            <person name="Ruiz-Duenas F.J."/>
            <person name="Barrasa J.M."/>
            <person name="Sanchez-Garcia M."/>
            <person name="Camarero S."/>
            <person name="Miyauchi S."/>
            <person name="Serrano A."/>
            <person name="Linde D."/>
            <person name="Babiker R."/>
            <person name="Drula E."/>
            <person name="Ayuso-Fernandez I."/>
            <person name="Pacheco R."/>
            <person name="Padilla G."/>
            <person name="Ferreira P."/>
            <person name="Barriuso J."/>
            <person name="Kellner H."/>
            <person name="Castanera R."/>
            <person name="Alfaro M."/>
            <person name="Ramirez L."/>
            <person name="Pisabarro A.G."/>
            <person name="Kuo A."/>
            <person name="Tritt A."/>
            <person name="Lipzen A."/>
            <person name="He G."/>
            <person name="Yan M."/>
            <person name="Ng V."/>
            <person name="Cullen D."/>
            <person name="Martin F."/>
            <person name="Rosso M.-N."/>
            <person name="Henrissat B."/>
            <person name="Hibbett D."/>
            <person name="Martinez A.T."/>
            <person name="Grigoriev I.V."/>
        </authorList>
    </citation>
    <scope>NUCLEOTIDE SEQUENCE</scope>
    <source>
        <strain evidence="2">ATCC 90797</strain>
    </source>
</reference>
<evidence type="ECO:0000256" key="1">
    <source>
        <dbReference type="SAM" id="MobiDB-lite"/>
    </source>
</evidence>
<feature type="compositionally biased region" description="Basic residues" evidence="1">
    <location>
        <begin position="9"/>
        <end position="24"/>
    </location>
</feature>
<dbReference type="EMBL" id="MU154988">
    <property type="protein sequence ID" value="KAF9486710.1"/>
    <property type="molecule type" value="Genomic_DNA"/>
</dbReference>
<protein>
    <submittedName>
        <fullName evidence="2">Uncharacterized protein</fullName>
    </submittedName>
</protein>
<feature type="region of interest" description="Disordered" evidence="1">
    <location>
        <begin position="1"/>
        <end position="26"/>
    </location>
</feature>
<organism evidence="2 3">
    <name type="scientific">Pleurotus eryngii</name>
    <name type="common">Boletus of the steppes</name>
    <dbReference type="NCBI Taxonomy" id="5323"/>
    <lineage>
        <taxon>Eukaryota</taxon>
        <taxon>Fungi</taxon>
        <taxon>Dikarya</taxon>
        <taxon>Basidiomycota</taxon>
        <taxon>Agaricomycotina</taxon>
        <taxon>Agaricomycetes</taxon>
        <taxon>Agaricomycetidae</taxon>
        <taxon>Agaricales</taxon>
        <taxon>Pleurotineae</taxon>
        <taxon>Pleurotaceae</taxon>
        <taxon>Pleurotus</taxon>
    </lineage>
</organism>